<dbReference type="AlphaFoldDB" id="A0A1X9LSW8"/>
<sequence length="97" mass="10206">MADELLDAGVPVERGMMMGRPILKLGGTMFAALSHDAVGFKLGASTPEHAAALEIEGADLFDPGLSGRSFKDWVAVPLDRSDLWPETADAALAHVTT</sequence>
<dbReference type="STRING" id="1619308.B5808_14805"/>
<evidence type="ECO:0008006" key="3">
    <source>
        <dbReference type="Google" id="ProtNLM"/>
    </source>
</evidence>
<organism evidence="1 2">
    <name type="scientific">Cnuibacter physcomitrellae</name>
    <dbReference type="NCBI Taxonomy" id="1619308"/>
    <lineage>
        <taxon>Bacteria</taxon>
        <taxon>Bacillati</taxon>
        <taxon>Actinomycetota</taxon>
        <taxon>Actinomycetes</taxon>
        <taxon>Micrococcales</taxon>
        <taxon>Microbacteriaceae</taxon>
        <taxon>Cnuibacter</taxon>
    </lineage>
</organism>
<evidence type="ECO:0000313" key="2">
    <source>
        <dbReference type="Proteomes" id="UP000192775"/>
    </source>
</evidence>
<dbReference type="EMBL" id="CP020715">
    <property type="protein sequence ID" value="ARJ07418.1"/>
    <property type="molecule type" value="Genomic_DNA"/>
</dbReference>
<dbReference type="Proteomes" id="UP000192775">
    <property type="component" value="Chromosome"/>
</dbReference>
<name>A0A1X9LSW8_9MICO</name>
<reference evidence="1 2" key="1">
    <citation type="submission" date="2017-04" db="EMBL/GenBank/DDBJ databases">
        <authorList>
            <person name="Afonso C.L."/>
            <person name="Miller P.J."/>
            <person name="Scott M.A."/>
            <person name="Spackman E."/>
            <person name="Goraichik I."/>
            <person name="Dimitrov K.M."/>
            <person name="Suarez D.L."/>
            <person name="Swayne D.E."/>
        </authorList>
    </citation>
    <scope>NUCLEOTIDE SEQUENCE [LARGE SCALE GENOMIC DNA]</scope>
    <source>
        <strain evidence="2">XA(T)</strain>
    </source>
</reference>
<protein>
    <recommendedName>
        <fullName evidence="3">TfoX N-terminal domain-containing protein</fullName>
    </recommendedName>
</protein>
<evidence type="ECO:0000313" key="1">
    <source>
        <dbReference type="EMBL" id="ARJ07418.1"/>
    </source>
</evidence>
<accession>A0A1X9LSW8</accession>
<dbReference type="KEGG" id="cphy:B5808_14805"/>
<proteinExistence type="predicted"/>
<gene>
    <name evidence="1" type="ORF">B5808_14805</name>
</gene>
<keyword evidence="2" id="KW-1185">Reference proteome</keyword>